<dbReference type="KEGG" id="cnr:EB819_08795"/>
<dbReference type="InterPro" id="IPR048469">
    <property type="entry name" value="YchJ-like_M"/>
</dbReference>
<sequence>MKNLCPCCSGKLYEECCEPFHSKKEFPKTAEELMRSRYAAFAIPNGEYLWQTTLPSKRKFHDKSELEAWGKENTWTKLEIINSSEKEVEFKAYFTDKFGKENIHHELSTFKKVDKKWYYVSGKFLD</sequence>
<evidence type="ECO:0000313" key="3">
    <source>
        <dbReference type="Proteomes" id="UP000095601"/>
    </source>
</evidence>
<dbReference type="AlphaFoldDB" id="A0A1E5UE17"/>
<protein>
    <submittedName>
        <fullName evidence="2">Putative sEC-C domain protein</fullName>
    </submittedName>
</protein>
<dbReference type="PANTHER" id="PTHR33747:SF1">
    <property type="entry name" value="ADENYLATE CYCLASE-ASSOCIATED CAP C-TERMINAL DOMAIN-CONTAINING PROTEIN"/>
    <property type="match status" value="1"/>
</dbReference>
<gene>
    <name evidence="2" type="ORF">BHF72_2486</name>
</gene>
<dbReference type="Pfam" id="PF02810">
    <property type="entry name" value="SEC-C"/>
    <property type="match status" value="1"/>
</dbReference>
<name>A0A1E5UE17_9FLAO</name>
<dbReference type="InterPro" id="IPR032710">
    <property type="entry name" value="NTF2-like_dom_sf"/>
</dbReference>
<comment type="caution">
    <text evidence="2">The sequence shown here is derived from an EMBL/GenBank/DDBJ whole genome shotgun (WGS) entry which is preliminary data.</text>
</comment>
<dbReference type="SUPFAM" id="SSF54427">
    <property type="entry name" value="NTF2-like"/>
    <property type="match status" value="1"/>
</dbReference>
<evidence type="ECO:0000313" key="2">
    <source>
        <dbReference type="EMBL" id="OEL11027.1"/>
    </source>
</evidence>
<dbReference type="PATRIC" id="fig|237258.4.peg.65"/>
<dbReference type="RefSeq" id="WP_069798852.1">
    <property type="nucleotide sequence ID" value="NZ_CP034157.1"/>
</dbReference>
<dbReference type="STRING" id="237258.SAMN04489756_11093"/>
<accession>A0A1E5UE17</accession>
<dbReference type="NCBIfam" id="NF002486">
    <property type="entry name" value="PRK01752.1"/>
    <property type="match status" value="1"/>
</dbReference>
<dbReference type="OrthoDB" id="21421at2"/>
<dbReference type="Pfam" id="PF17775">
    <property type="entry name" value="YchJ_M-like"/>
    <property type="match status" value="1"/>
</dbReference>
<dbReference type="PANTHER" id="PTHR33747">
    <property type="entry name" value="UPF0225 PROTEIN SCO1677"/>
    <property type="match status" value="1"/>
</dbReference>
<dbReference type="Gene3D" id="3.10.450.50">
    <property type="match status" value="1"/>
</dbReference>
<evidence type="ECO:0000259" key="1">
    <source>
        <dbReference type="Pfam" id="PF17775"/>
    </source>
</evidence>
<reference evidence="2 3" key="1">
    <citation type="submission" date="2016-09" db="EMBL/GenBank/DDBJ databases">
        <authorList>
            <person name="Capua I."/>
            <person name="De Benedictis P."/>
            <person name="Joannis T."/>
            <person name="Lombin L.H."/>
            <person name="Cattoli G."/>
        </authorList>
    </citation>
    <scope>NUCLEOTIDE SEQUENCE [LARGE SCALE GENOMIC DNA]</scope>
    <source>
        <strain evidence="2 3">NRS-1</strain>
    </source>
</reference>
<feature type="domain" description="YchJ-like middle NTF2-like" evidence="1">
    <location>
        <begin position="29"/>
        <end position="122"/>
    </location>
</feature>
<dbReference type="InterPro" id="IPR004027">
    <property type="entry name" value="SEC_C_motif"/>
</dbReference>
<dbReference type="EMBL" id="MKGI01000063">
    <property type="protein sequence ID" value="OEL11027.1"/>
    <property type="molecule type" value="Genomic_DNA"/>
</dbReference>
<keyword evidence="3" id="KW-1185">Reference proteome</keyword>
<dbReference type="Proteomes" id="UP000095601">
    <property type="component" value="Unassembled WGS sequence"/>
</dbReference>
<proteinExistence type="predicted"/>
<organism evidence="2 3">
    <name type="scientific">Cloacibacterium normanense</name>
    <dbReference type="NCBI Taxonomy" id="237258"/>
    <lineage>
        <taxon>Bacteria</taxon>
        <taxon>Pseudomonadati</taxon>
        <taxon>Bacteroidota</taxon>
        <taxon>Flavobacteriia</taxon>
        <taxon>Flavobacteriales</taxon>
        <taxon>Weeksellaceae</taxon>
    </lineage>
</organism>